<dbReference type="OrthoDB" id="292334at2157"/>
<gene>
    <name evidence="2" type="ORF">AUR66_13515</name>
</gene>
<feature type="transmembrane region" description="Helical" evidence="1">
    <location>
        <begin position="47"/>
        <end position="75"/>
    </location>
</feature>
<feature type="transmembrane region" description="Helical" evidence="1">
    <location>
        <begin position="108"/>
        <end position="128"/>
    </location>
</feature>
<dbReference type="AlphaFoldDB" id="A0A0W1SN51"/>
<keyword evidence="1" id="KW-0472">Membrane</keyword>
<proteinExistence type="predicted"/>
<sequence>MSWSVIAAKEFDDAVRSKLLWGLVTVVALVMGLTSLVPLLIPEFDGSVLLGLGAATEFAAMLVPIVSLVAAYLAIAGERESGSIRLLLGLKPTRGTVILGKFVGRSGVVVAGIGTGVLIAGLLAFLVYGELPVATFGLIVLLTAALGVSFVGIAIGISAATATRARAMTLGIAVYLGLALLWDLVPQGAHLVVLGEFPSSTVPAWYILVEGLSPSGAYSALVTAALSANNPAIPGAEALVGGAVPFYAQWWVFALVLAAWTTIPLVLGYLVFRRTDLN</sequence>
<comment type="caution">
    <text evidence="2">The sequence shown here is derived from an EMBL/GenBank/DDBJ whole genome shotgun (WGS) entry which is preliminary data.</text>
</comment>
<name>A0A0W1SN51_9EURY</name>
<evidence type="ECO:0000313" key="2">
    <source>
        <dbReference type="EMBL" id="KTG27692.1"/>
    </source>
</evidence>
<dbReference type="Pfam" id="PF12679">
    <property type="entry name" value="ABC2_membrane_2"/>
    <property type="match status" value="1"/>
</dbReference>
<dbReference type="RefSeq" id="WP_058572036.1">
    <property type="nucleotide sequence ID" value="NZ_LOPV01000164.1"/>
</dbReference>
<feature type="transmembrane region" description="Helical" evidence="1">
    <location>
        <begin position="134"/>
        <end position="155"/>
    </location>
</feature>
<feature type="transmembrane region" description="Helical" evidence="1">
    <location>
        <begin position="20"/>
        <end position="41"/>
    </location>
</feature>
<keyword evidence="1" id="KW-1133">Transmembrane helix</keyword>
<dbReference type="PANTHER" id="PTHR43471:SF1">
    <property type="entry name" value="ABC TRANSPORTER PERMEASE PROTEIN NOSY-RELATED"/>
    <property type="match status" value="1"/>
</dbReference>
<accession>A0A0W1SN51</accession>
<dbReference type="GO" id="GO:0005886">
    <property type="term" value="C:plasma membrane"/>
    <property type="evidence" value="ECO:0007669"/>
    <property type="project" value="UniProtKB-SubCell"/>
</dbReference>
<keyword evidence="1" id="KW-0812">Transmembrane</keyword>
<organism evidence="2 3">
    <name type="scientific">Haloferax profundi</name>
    <dbReference type="NCBI Taxonomy" id="1544718"/>
    <lineage>
        <taxon>Archaea</taxon>
        <taxon>Methanobacteriati</taxon>
        <taxon>Methanobacteriota</taxon>
        <taxon>Stenosarchaea group</taxon>
        <taxon>Halobacteria</taxon>
        <taxon>Halobacteriales</taxon>
        <taxon>Haloferacaceae</taxon>
        <taxon>Haloferax</taxon>
    </lineage>
</organism>
<feature type="transmembrane region" description="Helical" evidence="1">
    <location>
        <begin position="167"/>
        <end position="185"/>
    </location>
</feature>
<reference evidence="2 3" key="1">
    <citation type="submission" date="2015-12" db="EMBL/GenBank/DDBJ databases">
        <title>Haloferax profundi sp. nov. isolated from the Discovery deep brine-seawater interface in the Red Sea.</title>
        <authorList>
            <person name="Zhang G."/>
            <person name="Stingl U."/>
            <person name="Rashid M."/>
        </authorList>
    </citation>
    <scope>NUCLEOTIDE SEQUENCE [LARGE SCALE GENOMIC DNA]</scope>
    <source>
        <strain evidence="2 3">SB29</strain>
    </source>
</reference>
<evidence type="ECO:0000313" key="3">
    <source>
        <dbReference type="Proteomes" id="UP000053157"/>
    </source>
</evidence>
<dbReference type="Proteomes" id="UP000053157">
    <property type="component" value="Unassembled WGS sequence"/>
</dbReference>
<protein>
    <submittedName>
        <fullName evidence="2">NosY protein</fullName>
    </submittedName>
</protein>
<evidence type="ECO:0000256" key="1">
    <source>
        <dbReference type="SAM" id="Phobius"/>
    </source>
</evidence>
<feature type="transmembrane region" description="Helical" evidence="1">
    <location>
        <begin position="250"/>
        <end position="272"/>
    </location>
</feature>
<dbReference type="EMBL" id="LOPV01000164">
    <property type="protein sequence ID" value="KTG27692.1"/>
    <property type="molecule type" value="Genomic_DNA"/>
</dbReference>
<keyword evidence="3" id="KW-1185">Reference proteome</keyword>
<dbReference type="GO" id="GO:0140359">
    <property type="term" value="F:ABC-type transporter activity"/>
    <property type="evidence" value="ECO:0007669"/>
    <property type="project" value="InterPro"/>
</dbReference>
<dbReference type="PANTHER" id="PTHR43471">
    <property type="entry name" value="ABC TRANSPORTER PERMEASE"/>
    <property type="match status" value="1"/>
</dbReference>